<keyword evidence="1" id="KW-1133">Transmembrane helix</keyword>
<evidence type="ECO:0000256" key="1">
    <source>
        <dbReference type="SAM" id="Phobius"/>
    </source>
</evidence>
<dbReference type="PANTHER" id="PTHR31721">
    <property type="entry name" value="OS06G0710300 PROTEIN"/>
    <property type="match status" value="1"/>
</dbReference>
<evidence type="ECO:0000313" key="3">
    <source>
        <dbReference type="Proteomes" id="UP001190700"/>
    </source>
</evidence>
<dbReference type="AlphaFoldDB" id="A0AAE0CAZ0"/>
<gene>
    <name evidence="2" type="ORF">CYMTET_39873</name>
</gene>
<keyword evidence="1" id="KW-0472">Membrane</keyword>
<feature type="transmembrane region" description="Helical" evidence="1">
    <location>
        <begin position="207"/>
        <end position="223"/>
    </location>
</feature>
<evidence type="ECO:0000313" key="2">
    <source>
        <dbReference type="EMBL" id="KAK3250760.1"/>
    </source>
</evidence>
<keyword evidence="3" id="KW-1185">Reference proteome</keyword>
<dbReference type="Pfam" id="PF03350">
    <property type="entry name" value="UPF0114"/>
    <property type="match status" value="1"/>
</dbReference>
<keyword evidence="1" id="KW-0812">Transmembrane</keyword>
<feature type="transmembrane region" description="Helical" evidence="1">
    <location>
        <begin position="154"/>
        <end position="172"/>
    </location>
</feature>
<dbReference type="InterPro" id="IPR005134">
    <property type="entry name" value="UPF0114"/>
</dbReference>
<name>A0AAE0CAZ0_9CHLO</name>
<dbReference type="Proteomes" id="UP001190700">
    <property type="component" value="Unassembled WGS sequence"/>
</dbReference>
<proteinExistence type="predicted"/>
<reference evidence="2 3" key="1">
    <citation type="journal article" date="2015" name="Genome Biol. Evol.">
        <title>Comparative Genomics of a Bacterivorous Green Alga Reveals Evolutionary Causalities and Consequences of Phago-Mixotrophic Mode of Nutrition.</title>
        <authorList>
            <person name="Burns J.A."/>
            <person name="Paasch A."/>
            <person name="Narechania A."/>
            <person name="Kim E."/>
        </authorList>
    </citation>
    <scope>NUCLEOTIDE SEQUENCE [LARGE SCALE GENOMIC DNA]</scope>
    <source>
        <strain evidence="2 3">PLY_AMNH</strain>
    </source>
</reference>
<feature type="transmembrane region" description="Helical" evidence="1">
    <location>
        <begin position="235"/>
        <end position="253"/>
    </location>
</feature>
<dbReference type="PANTHER" id="PTHR31721:SF4">
    <property type="entry name" value="OS06G0710300 PROTEIN"/>
    <property type="match status" value="1"/>
</dbReference>
<protein>
    <submittedName>
        <fullName evidence="2">Uncharacterized protein</fullName>
    </submittedName>
</protein>
<feature type="transmembrane region" description="Helical" evidence="1">
    <location>
        <begin position="100"/>
        <end position="119"/>
    </location>
</feature>
<accession>A0AAE0CAZ0</accession>
<sequence>MPALNVMCLPSASRGLKITTHSFKFSRSRSPFLNTSSVSPKPVTFRPCPRPLLRGRPLYAQETDSQEKTQEELTAEFLANTDREEDLEEVVETFLFNSRFLAAFGVVGALFGSLTMFVAGTKNIALSGRNMSANMFNYVEFDPSAGIIEAIDNYLLATVLLVFGLGMYELFISEIDDIVFQKAHLQLAEGRPNWLKTKGLDDLKRKLGKVIIMVFLVKSLGYLQAMEVESVTDLLYATASVCLCSISLYLAGLGKNEL</sequence>
<comment type="caution">
    <text evidence="2">The sequence shown here is derived from an EMBL/GenBank/DDBJ whole genome shotgun (WGS) entry which is preliminary data.</text>
</comment>
<organism evidence="2 3">
    <name type="scientific">Cymbomonas tetramitiformis</name>
    <dbReference type="NCBI Taxonomy" id="36881"/>
    <lineage>
        <taxon>Eukaryota</taxon>
        <taxon>Viridiplantae</taxon>
        <taxon>Chlorophyta</taxon>
        <taxon>Pyramimonadophyceae</taxon>
        <taxon>Pyramimonadales</taxon>
        <taxon>Pyramimonadaceae</taxon>
        <taxon>Cymbomonas</taxon>
    </lineage>
</organism>
<dbReference type="EMBL" id="LGRX02026507">
    <property type="protein sequence ID" value="KAK3250760.1"/>
    <property type="molecule type" value="Genomic_DNA"/>
</dbReference>